<evidence type="ECO:0000256" key="4">
    <source>
        <dbReference type="ARBA" id="ARBA00022833"/>
    </source>
</evidence>
<dbReference type="InterPro" id="IPR001628">
    <property type="entry name" value="Znf_hrmn_rcpt"/>
</dbReference>
<evidence type="ECO:0000256" key="2">
    <source>
        <dbReference type="ARBA" id="ARBA00022723"/>
    </source>
</evidence>
<keyword evidence="7 10" id="KW-0804">Transcription</keyword>
<feature type="domain" description="Nuclear receptor" evidence="12">
    <location>
        <begin position="144"/>
        <end position="220"/>
    </location>
</feature>
<keyword evidence="15" id="KW-1185">Reference proteome</keyword>
<evidence type="ECO:0000256" key="11">
    <source>
        <dbReference type="SAM" id="MobiDB-lite"/>
    </source>
</evidence>
<dbReference type="PANTHER" id="PTHR24083">
    <property type="entry name" value="NUCLEAR HORMONE RECEPTOR"/>
    <property type="match status" value="1"/>
</dbReference>
<dbReference type="GO" id="GO:0043565">
    <property type="term" value="F:sequence-specific DNA binding"/>
    <property type="evidence" value="ECO:0007669"/>
    <property type="project" value="InterPro"/>
</dbReference>
<comment type="similarity">
    <text evidence="10">Belongs to the nuclear hormone receptor family.</text>
</comment>
<evidence type="ECO:0000313" key="14">
    <source>
        <dbReference type="EMBL" id="KRZ15863.1"/>
    </source>
</evidence>
<dbReference type="Proteomes" id="UP000054805">
    <property type="component" value="Unassembled WGS sequence"/>
</dbReference>
<dbReference type="FunFam" id="1.10.565.10:FF:000011">
    <property type="entry name" value="Nuclear receptor subfamily 5, group A, member 2"/>
    <property type="match status" value="1"/>
</dbReference>
<protein>
    <submittedName>
        <fullName evidence="14">Photoreceptor-specific nuclear receptor</fullName>
    </submittedName>
</protein>
<dbReference type="FunFam" id="3.30.50.10:FF:000028">
    <property type="entry name" value="Nuclear receptor subfamily 2, group E, member 3"/>
    <property type="match status" value="1"/>
</dbReference>
<dbReference type="PROSITE" id="PS51030">
    <property type="entry name" value="NUCLEAR_REC_DBD_2"/>
    <property type="match status" value="1"/>
</dbReference>
<dbReference type="Pfam" id="PF00105">
    <property type="entry name" value="zf-C4"/>
    <property type="match status" value="1"/>
</dbReference>
<feature type="compositionally biased region" description="Basic and acidic residues" evidence="11">
    <location>
        <begin position="346"/>
        <end position="360"/>
    </location>
</feature>
<dbReference type="InterPro" id="IPR001723">
    <property type="entry name" value="Nuclear_hrmn_rcpt"/>
</dbReference>
<evidence type="ECO:0000256" key="3">
    <source>
        <dbReference type="ARBA" id="ARBA00022771"/>
    </source>
</evidence>
<dbReference type="InterPro" id="IPR000536">
    <property type="entry name" value="Nucl_hrmn_rcpt_lig-bd"/>
</dbReference>
<dbReference type="GO" id="GO:0008270">
    <property type="term" value="F:zinc ion binding"/>
    <property type="evidence" value="ECO:0007669"/>
    <property type="project" value="UniProtKB-KW"/>
</dbReference>
<evidence type="ECO:0000313" key="15">
    <source>
        <dbReference type="Proteomes" id="UP000054805"/>
    </source>
</evidence>
<dbReference type="GO" id="GO:0003700">
    <property type="term" value="F:DNA-binding transcription factor activity"/>
    <property type="evidence" value="ECO:0007669"/>
    <property type="project" value="InterPro"/>
</dbReference>
<comment type="caution">
    <text evidence="14">The sequence shown here is derived from an EMBL/GenBank/DDBJ whole genome shotgun (WGS) entry which is preliminary data.</text>
</comment>
<dbReference type="Gene3D" id="1.10.565.10">
    <property type="entry name" value="Retinoid X Receptor"/>
    <property type="match status" value="1"/>
</dbReference>
<accession>A0A0V1I065</accession>
<evidence type="ECO:0000256" key="8">
    <source>
        <dbReference type="ARBA" id="ARBA00023170"/>
    </source>
</evidence>
<keyword evidence="8 10" id="KW-0675">Receptor</keyword>
<dbReference type="SMART" id="SM00430">
    <property type="entry name" value="HOLI"/>
    <property type="match status" value="1"/>
</dbReference>
<evidence type="ECO:0000256" key="1">
    <source>
        <dbReference type="ARBA" id="ARBA00004123"/>
    </source>
</evidence>
<dbReference type="EMBL" id="JYDS01000307">
    <property type="protein sequence ID" value="KRZ15863.1"/>
    <property type="molecule type" value="Genomic_DNA"/>
</dbReference>
<reference evidence="14 15" key="1">
    <citation type="submission" date="2015-01" db="EMBL/GenBank/DDBJ databases">
        <title>Evolution of Trichinella species and genotypes.</title>
        <authorList>
            <person name="Korhonen P.K."/>
            <person name="Edoardo P."/>
            <person name="Giuseppe L.R."/>
            <person name="Gasser R.B."/>
        </authorList>
    </citation>
    <scope>NUCLEOTIDE SEQUENCE [LARGE SCALE GENOMIC DNA]</scope>
    <source>
        <strain evidence="14">ISS588</strain>
    </source>
</reference>
<dbReference type="InterPro" id="IPR050274">
    <property type="entry name" value="Nuclear_hormone_rcpt_NR2"/>
</dbReference>
<keyword evidence="5 10" id="KW-0805">Transcription regulation</keyword>
<name>A0A0V1I065_TRIPS</name>
<feature type="region of interest" description="Disordered" evidence="11">
    <location>
        <begin position="337"/>
        <end position="360"/>
    </location>
</feature>
<proteinExistence type="inferred from homology"/>
<keyword evidence="3 10" id="KW-0863">Zinc-finger</keyword>
<dbReference type="PROSITE" id="PS00031">
    <property type="entry name" value="NUCLEAR_REC_DBD_1"/>
    <property type="match status" value="1"/>
</dbReference>
<evidence type="ECO:0000256" key="6">
    <source>
        <dbReference type="ARBA" id="ARBA00023125"/>
    </source>
</evidence>
<evidence type="ECO:0000256" key="7">
    <source>
        <dbReference type="ARBA" id="ARBA00023163"/>
    </source>
</evidence>
<evidence type="ECO:0000259" key="12">
    <source>
        <dbReference type="PROSITE" id="PS51030"/>
    </source>
</evidence>
<dbReference type="PRINTS" id="PR00047">
    <property type="entry name" value="STROIDFINGER"/>
</dbReference>
<dbReference type="CDD" id="cd06970">
    <property type="entry name" value="NR_DBD_PNR"/>
    <property type="match status" value="1"/>
</dbReference>
<keyword evidence="9 10" id="KW-0539">Nucleus</keyword>
<comment type="subcellular location">
    <subcellularLocation>
        <location evidence="1 10">Nucleus</location>
    </subcellularLocation>
</comment>
<keyword evidence="4 10" id="KW-0862">Zinc</keyword>
<dbReference type="InterPro" id="IPR013088">
    <property type="entry name" value="Znf_NHR/GATA"/>
</dbReference>
<dbReference type="GO" id="GO:0045944">
    <property type="term" value="P:positive regulation of transcription by RNA polymerase II"/>
    <property type="evidence" value="ECO:0007669"/>
    <property type="project" value="UniProtKB-ARBA"/>
</dbReference>
<dbReference type="AlphaFoldDB" id="A0A0V1I065"/>
<keyword evidence="6 10" id="KW-0238">DNA-binding</keyword>
<gene>
    <name evidence="14" type="primary">NR2E3</name>
    <name evidence="14" type="ORF">T4B_11156</name>
</gene>
<dbReference type="SUPFAM" id="SSF48508">
    <property type="entry name" value="Nuclear receptor ligand-binding domain"/>
    <property type="match status" value="1"/>
</dbReference>
<evidence type="ECO:0000256" key="10">
    <source>
        <dbReference type="RuleBase" id="RU004334"/>
    </source>
</evidence>
<organism evidence="14 15">
    <name type="scientific">Trichinella pseudospiralis</name>
    <name type="common">Parasitic roundworm</name>
    <dbReference type="NCBI Taxonomy" id="6337"/>
    <lineage>
        <taxon>Eukaryota</taxon>
        <taxon>Metazoa</taxon>
        <taxon>Ecdysozoa</taxon>
        <taxon>Nematoda</taxon>
        <taxon>Enoplea</taxon>
        <taxon>Dorylaimia</taxon>
        <taxon>Trichinellida</taxon>
        <taxon>Trichinellidae</taxon>
        <taxon>Trichinella</taxon>
    </lineage>
</organism>
<keyword evidence="2 10" id="KW-0479">Metal-binding</keyword>
<dbReference type="GO" id="GO:0005634">
    <property type="term" value="C:nucleus"/>
    <property type="evidence" value="ECO:0007669"/>
    <property type="project" value="UniProtKB-SubCell"/>
</dbReference>
<evidence type="ECO:0000256" key="9">
    <source>
        <dbReference type="ARBA" id="ARBA00023242"/>
    </source>
</evidence>
<sequence>MNYALEKISFIPNIQSVTDIRKTFVEENSNNNNSKKSNIRGAENSKSYCKNSGHISLNYMSPSAFSPLSLPSNSFPTSFLSTNFGSTVHTVRELARVSKMATESPVESPLGTMIIQPTPGSIVNHTYSAFKTNTSSSERKSSPLLVCSVCGDASSGKHYGILACNGCSGFFKRSVRRKLIYRCQAGTGSCLVDKTHRNQCQACRLKKCIEMGMNKDAVQNERQPRNTATVQPTMEMSMGLMANERALREYANAVSAAFSGGSTVAIAPTLCSAYFMPPTSTPCTGDLLVSVLGPNRPEFAVNSISNDRATTAKTNFATNLPSAELIPLTTDTIRQIGNVSSDDTADVDRSGNAESGDCKSAENDLTYATSPVQDSIYETSMRLLLMVVKWAKSLPSFMALSFRDQVILLEESWSDLFLLTLYQWSMPMGSSSLLSHSSFVQFAGGINSNIFRPSDLRYLQDLLARFRSCALDPAEFVCLKAIALFRPEARGLKDPAQIELLQDQAQYMLIQHTQISQPNPAQRFGRLLLMLPLLRTVGTEKIEILFFNHGIRCMQMEKILCDMYKS</sequence>
<evidence type="ECO:0000259" key="13">
    <source>
        <dbReference type="PROSITE" id="PS51843"/>
    </source>
</evidence>
<dbReference type="InterPro" id="IPR035500">
    <property type="entry name" value="NHR-like_dom_sf"/>
</dbReference>
<feature type="domain" description="NR LBD" evidence="13">
    <location>
        <begin position="342"/>
        <end position="566"/>
    </location>
</feature>
<dbReference type="Pfam" id="PF00104">
    <property type="entry name" value="Hormone_recep"/>
    <property type="match status" value="1"/>
</dbReference>
<dbReference type="PROSITE" id="PS51843">
    <property type="entry name" value="NR_LBD"/>
    <property type="match status" value="1"/>
</dbReference>
<dbReference type="SUPFAM" id="SSF57716">
    <property type="entry name" value="Glucocorticoid receptor-like (DNA-binding domain)"/>
    <property type="match status" value="1"/>
</dbReference>
<dbReference type="Gene3D" id="3.30.50.10">
    <property type="entry name" value="Erythroid Transcription Factor GATA-1, subunit A"/>
    <property type="match status" value="1"/>
</dbReference>
<evidence type="ECO:0000256" key="5">
    <source>
        <dbReference type="ARBA" id="ARBA00023015"/>
    </source>
</evidence>
<dbReference type="SMART" id="SM00399">
    <property type="entry name" value="ZnF_C4"/>
    <property type="match status" value="1"/>
</dbReference>
<dbReference type="PRINTS" id="PR00398">
    <property type="entry name" value="STRDHORMONER"/>
</dbReference>